<dbReference type="GO" id="GO:0072686">
    <property type="term" value="C:mitotic spindle"/>
    <property type="evidence" value="ECO:0007669"/>
    <property type="project" value="TreeGrafter"/>
</dbReference>
<feature type="region of interest" description="Disordered" evidence="8">
    <location>
        <begin position="143"/>
        <end position="180"/>
    </location>
</feature>
<evidence type="ECO:0000313" key="9">
    <source>
        <dbReference type="EMBL" id="CAB9513111.1"/>
    </source>
</evidence>
<dbReference type="GO" id="GO:0007094">
    <property type="term" value="P:mitotic spindle assembly checkpoint signaling"/>
    <property type="evidence" value="ECO:0007669"/>
    <property type="project" value="InterPro"/>
</dbReference>
<name>A0A9N8E208_9STRA</name>
<gene>
    <name evidence="9" type="ORF">SEMRO_572_G168820.1</name>
</gene>
<feature type="coiled-coil region" evidence="7">
    <location>
        <begin position="225"/>
        <end position="252"/>
    </location>
</feature>
<reference evidence="9" key="1">
    <citation type="submission" date="2020-06" db="EMBL/GenBank/DDBJ databases">
        <authorList>
            <consortium name="Plant Systems Biology data submission"/>
        </authorList>
    </citation>
    <scope>NUCLEOTIDE SEQUENCE</scope>
    <source>
        <strain evidence="9">D6</strain>
    </source>
</reference>
<protein>
    <submittedName>
        <fullName evidence="9">Mitotic spindle assembly checkpoint protein</fullName>
    </submittedName>
</protein>
<comment type="similarity">
    <text evidence="2">Belongs to the MAD1 family.</text>
</comment>
<keyword evidence="3" id="KW-0132">Cell division</keyword>
<evidence type="ECO:0000256" key="7">
    <source>
        <dbReference type="SAM" id="Coils"/>
    </source>
</evidence>
<organism evidence="9 10">
    <name type="scientific">Seminavis robusta</name>
    <dbReference type="NCBI Taxonomy" id="568900"/>
    <lineage>
        <taxon>Eukaryota</taxon>
        <taxon>Sar</taxon>
        <taxon>Stramenopiles</taxon>
        <taxon>Ochrophyta</taxon>
        <taxon>Bacillariophyta</taxon>
        <taxon>Bacillariophyceae</taxon>
        <taxon>Bacillariophycidae</taxon>
        <taxon>Naviculales</taxon>
        <taxon>Naviculaceae</taxon>
        <taxon>Seminavis</taxon>
    </lineage>
</organism>
<dbReference type="Proteomes" id="UP001153069">
    <property type="component" value="Unassembled WGS sequence"/>
</dbReference>
<dbReference type="AlphaFoldDB" id="A0A9N8E208"/>
<dbReference type="EMBL" id="CAICTM010000571">
    <property type="protein sequence ID" value="CAB9513111.1"/>
    <property type="molecule type" value="Genomic_DNA"/>
</dbReference>
<evidence type="ECO:0000256" key="8">
    <source>
        <dbReference type="SAM" id="MobiDB-lite"/>
    </source>
</evidence>
<accession>A0A9N8E208</accession>
<comment type="subcellular location">
    <subcellularLocation>
        <location evidence="1">Nucleus</location>
    </subcellularLocation>
</comment>
<evidence type="ECO:0000256" key="2">
    <source>
        <dbReference type="ARBA" id="ARBA00008029"/>
    </source>
</evidence>
<feature type="compositionally biased region" description="Low complexity" evidence="8">
    <location>
        <begin position="162"/>
        <end position="175"/>
    </location>
</feature>
<keyword evidence="10" id="KW-1185">Reference proteome</keyword>
<dbReference type="GO" id="GO:0051301">
    <property type="term" value="P:cell division"/>
    <property type="evidence" value="ECO:0007669"/>
    <property type="project" value="UniProtKB-KW"/>
</dbReference>
<dbReference type="GO" id="GO:0005635">
    <property type="term" value="C:nuclear envelope"/>
    <property type="evidence" value="ECO:0007669"/>
    <property type="project" value="TreeGrafter"/>
</dbReference>
<feature type="coiled-coil region" evidence="7">
    <location>
        <begin position="449"/>
        <end position="525"/>
    </location>
</feature>
<dbReference type="Gene3D" id="3.30.457.60">
    <property type="match status" value="1"/>
</dbReference>
<dbReference type="GO" id="GO:0000776">
    <property type="term" value="C:kinetochore"/>
    <property type="evidence" value="ECO:0007669"/>
    <property type="project" value="TreeGrafter"/>
</dbReference>
<feature type="coiled-coil region" evidence="7">
    <location>
        <begin position="358"/>
        <end position="420"/>
    </location>
</feature>
<evidence type="ECO:0000256" key="1">
    <source>
        <dbReference type="ARBA" id="ARBA00004123"/>
    </source>
</evidence>
<dbReference type="Pfam" id="PF05557">
    <property type="entry name" value="MAD"/>
    <property type="match status" value="1"/>
</dbReference>
<dbReference type="PANTHER" id="PTHR23168">
    <property type="entry name" value="MITOTIC SPINDLE ASSEMBLY CHECKPOINT PROTEIN MAD1 MITOTIC ARREST DEFICIENT-LIKE PROTEIN 1"/>
    <property type="match status" value="1"/>
</dbReference>
<evidence type="ECO:0000313" key="10">
    <source>
        <dbReference type="Proteomes" id="UP001153069"/>
    </source>
</evidence>
<dbReference type="OrthoDB" id="331602at2759"/>
<evidence type="ECO:0000256" key="3">
    <source>
        <dbReference type="ARBA" id="ARBA00022618"/>
    </source>
</evidence>
<evidence type="ECO:0000256" key="5">
    <source>
        <dbReference type="ARBA" id="ARBA00023242"/>
    </source>
</evidence>
<dbReference type="GO" id="GO:0051315">
    <property type="term" value="P:attachment of mitotic spindle microtubules to kinetochore"/>
    <property type="evidence" value="ECO:0007669"/>
    <property type="project" value="TreeGrafter"/>
</dbReference>
<comment type="caution">
    <text evidence="9">The sequence shown here is derived from an EMBL/GenBank/DDBJ whole genome shotgun (WGS) entry which is preliminary data.</text>
</comment>
<keyword evidence="7" id="KW-0175">Coiled coil</keyword>
<dbReference type="SUPFAM" id="SSF75704">
    <property type="entry name" value="Mitotic arrest deficient-like 1, Mad1"/>
    <property type="match status" value="1"/>
</dbReference>
<dbReference type="PANTHER" id="PTHR23168:SF0">
    <property type="entry name" value="MITOTIC SPINDLE ASSEMBLY CHECKPOINT PROTEIN MAD1"/>
    <property type="match status" value="1"/>
</dbReference>
<sequence length="664" mass="76515">MSSSSHRPLKKKRMLLDNLNLDAAKYKTDLEYERSLRMRDHRTAQAEQDRLQKLLDFAQSETTKYQTLLQEERQEFDATLDSLKESRDDAMAELRRLQQEQEYDDTTTNDGSSELWQRKCRLLEDQLSAKDRQVEQLQTDLETVRSDWKSSLQQPSEDDDGTTTPTKQATTPASTLSPAPSELLRELNRIRIELAESERSTRQWQRSAQRFEETAAKLVPAQETSRHAQLRVAQLEQQLKTIEKSYATEVAEHDEWKQFGTSLQAILLNDENDSSTEEVVDSNNSNNPHAMLRQVATMKQQLTQSRDTIKQMEERIQQFQNWKRPAQIRMEQYDAKEAAMVQQKKEWQHQVQLLHTQISTLQAQEAIWKREIKSLQELNASFDSLPQQQNANSKTAPLEMASLSSKLQAAQLELQARQDECHTIQTDRDRLQLALDERAQETQDVASELGRVKEKYGKLREALELAKQAAQQADQRAVRAEELAGKGAFHPDHTRVLHLTQNPRTATLQKQNAALKQQLAQALNKDSNNVPSTSTTTSNIDPDKLHQRLKQQFRDQIALFREGVHLITGYKIDMIPDTQKHTFRIRSMFAAHKTDELLFDWPKQQDDTTHNKTAPVPALHLMANDYAKQLAREPSYEYIAKYGSMPAFVASVQLSEFEKQTLMG</sequence>
<keyword evidence="5" id="KW-0539">Nucleus</keyword>
<evidence type="ECO:0000256" key="6">
    <source>
        <dbReference type="ARBA" id="ARBA00023306"/>
    </source>
</evidence>
<keyword evidence="6" id="KW-0131">Cell cycle</keyword>
<dbReference type="Gene3D" id="6.10.250.90">
    <property type="match status" value="1"/>
</dbReference>
<evidence type="ECO:0000256" key="4">
    <source>
        <dbReference type="ARBA" id="ARBA00022776"/>
    </source>
</evidence>
<keyword evidence="4" id="KW-0498">Mitosis</keyword>
<proteinExistence type="inferred from homology"/>
<dbReference type="InterPro" id="IPR008672">
    <property type="entry name" value="Mad1"/>
</dbReference>